<evidence type="ECO:0000313" key="1">
    <source>
        <dbReference type="EMBL" id="MDK6900832.1"/>
    </source>
</evidence>
<dbReference type="Proteomes" id="UP001230629">
    <property type="component" value="Unassembled WGS sequence"/>
</dbReference>
<dbReference type="GO" id="GO:0006164">
    <property type="term" value="P:purine nucleotide biosynthetic process"/>
    <property type="evidence" value="ECO:0007669"/>
    <property type="project" value="InterPro"/>
</dbReference>
<dbReference type="Pfam" id="PF01808">
    <property type="entry name" value="AICARFT_IMPCHas"/>
    <property type="match status" value="1"/>
</dbReference>
<dbReference type="InterPro" id="IPR024051">
    <property type="entry name" value="AICAR_Tfase_dup_dom_sf"/>
</dbReference>
<dbReference type="Gene3D" id="3.40.140.20">
    <property type="match status" value="1"/>
</dbReference>
<feature type="non-terminal residue" evidence="1">
    <location>
        <position position="1"/>
    </location>
</feature>
<dbReference type="GO" id="GO:0004643">
    <property type="term" value="F:phosphoribosylaminoimidazolecarboxamide formyltransferase activity"/>
    <property type="evidence" value="ECO:0007669"/>
    <property type="project" value="InterPro"/>
</dbReference>
<feature type="non-terminal residue" evidence="1">
    <location>
        <position position="80"/>
    </location>
</feature>
<reference evidence="1" key="1">
    <citation type="submission" date="2023-05" db="EMBL/GenBank/DDBJ databases">
        <title>Cataloging the Phylogenetic Diversity of Human Bladder Bacteria.</title>
        <authorList>
            <person name="Du J."/>
        </authorList>
    </citation>
    <scope>NUCLEOTIDE SEQUENCE</scope>
    <source>
        <strain evidence="1">UMB8703</strain>
    </source>
</reference>
<dbReference type="AlphaFoldDB" id="A0AAW6Y3Q8"/>
<dbReference type="InterPro" id="IPR002695">
    <property type="entry name" value="PurH-like"/>
</dbReference>
<comment type="caution">
    <text evidence="1">The sequence shown here is derived from an EMBL/GenBank/DDBJ whole genome shotgun (WGS) entry which is preliminary data.</text>
</comment>
<proteinExistence type="predicted"/>
<gene>
    <name evidence="1" type="ORF">QP229_12825</name>
</gene>
<dbReference type="EMBL" id="JASOIH010000594">
    <property type="protein sequence ID" value="MDK6900832.1"/>
    <property type="molecule type" value="Genomic_DNA"/>
</dbReference>
<protein>
    <submittedName>
        <fullName evidence="1">Uncharacterized protein</fullName>
    </submittedName>
</protein>
<accession>A0AAW6Y3Q8</accession>
<organism evidence="1 2">
    <name type="scientific">Streptococcus agalactiae</name>
    <dbReference type="NCBI Taxonomy" id="1311"/>
    <lineage>
        <taxon>Bacteria</taxon>
        <taxon>Bacillati</taxon>
        <taxon>Bacillota</taxon>
        <taxon>Bacilli</taxon>
        <taxon>Lactobacillales</taxon>
        <taxon>Streptococcaceae</taxon>
        <taxon>Streptococcus</taxon>
    </lineage>
</organism>
<evidence type="ECO:0000313" key="2">
    <source>
        <dbReference type="Proteomes" id="UP001230629"/>
    </source>
</evidence>
<name>A0AAW6Y3Q8_STRAG</name>
<sequence length="80" mass="8706">IFTEVVLAPSFEEDALELLRTKKNLRILQVTPPERGATEIKQITGGLLVQARDDVDAKGDRAEDWELAAGEAADEATLAD</sequence>
<dbReference type="InterPro" id="IPR016193">
    <property type="entry name" value="Cytidine_deaminase-like"/>
</dbReference>
<dbReference type="SUPFAM" id="SSF53927">
    <property type="entry name" value="Cytidine deaminase-like"/>
    <property type="match status" value="1"/>
</dbReference>
<dbReference type="GO" id="GO:0003937">
    <property type="term" value="F:IMP cyclohydrolase activity"/>
    <property type="evidence" value="ECO:0007669"/>
    <property type="project" value="InterPro"/>
</dbReference>